<proteinExistence type="predicted"/>
<protein>
    <recommendedName>
        <fullName evidence="1">MmyB-like transcription regulator ligand binding domain-containing protein</fullName>
    </recommendedName>
</protein>
<dbReference type="Proteomes" id="UP000319210">
    <property type="component" value="Unassembled WGS sequence"/>
</dbReference>
<sequence>MAGGRRPGQQAVHHPEAGVLALHFEVLVPLQAPDQRLMLCRAADDETQAALDRLCAR</sequence>
<gene>
    <name evidence="2" type="ORF">SCA03_24590</name>
</gene>
<dbReference type="InterPro" id="IPR041413">
    <property type="entry name" value="MLTR_LBD"/>
</dbReference>
<comment type="caution">
    <text evidence="2">The sequence shown here is derived from an EMBL/GenBank/DDBJ whole genome shotgun (WGS) entry which is preliminary data.</text>
</comment>
<accession>A0A4Y3QZP3</accession>
<evidence type="ECO:0000313" key="3">
    <source>
        <dbReference type="Proteomes" id="UP000319210"/>
    </source>
</evidence>
<dbReference type="Pfam" id="PF17765">
    <property type="entry name" value="MLTR_LBD"/>
    <property type="match status" value="1"/>
</dbReference>
<dbReference type="Gene3D" id="3.30.450.180">
    <property type="match status" value="1"/>
</dbReference>
<name>A0A4Y3QZP3_STRCI</name>
<dbReference type="AlphaFoldDB" id="A0A4Y3QZP3"/>
<evidence type="ECO:0000313" key="2">
    <source>
        <dbReference type="EMBL" id="GEB49908.1"/>
    </source>
</evidence>
<keyword evidence="3" id="KW-1185">Reference proteome</keyword>
<dbReference type="EMBL" id="BJMM01000009">
    <property type="protein sequence ID" value="GEB49908.1"/>
    <property type="molecule type" value="Genomic_DNA"/>
</dbReference>
<organism evidence="2 3">
    <name type="scientific">Streptomyces cacaoi</name>
    <dbReference type="NCBI Taxonomy" id="1898"/>
    <lineage>
        <taxon>Bacteria</taxon>
        <taxon>Bacillati</taxon>
        <taxon>Actinomycetota</taxon>
        <taxon>Actinomycetes</taxon>
        <taxon>Kitasatosporales</taxon>
        <taxon>Streptomycetaceae</taxon>
        <taxon>Streptomyces</taxon>
    </lineage>
</organism>
<evidence type="ECO:0000259" key="1">
    <source>
        <dbReference type="Pfam" id="PF17765"/>
    </source>
</evidence>
<reference evidence="2 3" key="1">
    <citation type="submission" date="2019-06" db="EMBL/GenBank/DDBJ databases">
        <title>Whole genome shotgun sequence of Streptomyces cacaoi subsp. cacaoi NBRC 12748.</title>
        <authorList>
            <person name="Hosoyama A."/>
            <person name="Uohara A."/>
            <person name="Ohji S."/>
            <person name="Ichikawa N."/>
        </authorList>
    </citation>
    <scope>NUCLEOTIDE SEQUENCE [LARGE SCALE GENOMIC DNA]</scope>
    <source>
        <strain evidence="2 3">NBRC 12748</strain>
    </source>
</reference>
<dbReference type="RefSeq" id="WP_158102391.1">
    <property type="nucleotide sequence ID" value="NZ_BJMM01000009.1"/>
</dbReference>
<feature type="domain" description="MmyB-like transcription regulator ligand binding" evidence="1">
    <location>
        <begin position="4"/>
        <end position="54"/>
    </location>
</feature>